<dbReference type="AlphaFoldDB" id="A0A4R3Z489"/>
<sequence>MNAMSVDNMGIASMAFSLAVTIIGLGVWFFLNRASVRANQQIALLTELLEQQKKQTALLKALQPKATPEVNDLDVPLAGAEPIMFKDFIAER</sequence>
<evidence type="ECO:0000256" key="3">
    <source>
        <dbReference type="ARBA" id="ARBA00022692"/>
    </source>
</evidence>
<evidence type="ECO:0000313" key="7">
    <source>
        <dbReference type="EMBL" id="TCV99996.1"/>
    </source>
</evidence>
<gene>
    <name evidence="7" type="ORF">EDC52_101339</name>
</gene>
<evidence type="ECO:0000256" key="2">
    <source>
        <dbReference type="ARBA" id="ARBA00022475"/>
    </source>
</evidence>
<evidence type="ECO:0000256" key="1">
    <source>
        <dbReference type="ARBA" id="ARBA00004162"/>
    </source>
</evidence>
<dbReference type="OrthoDB" id="6485757at2"/>
<evidence type="ECO:0000256" key="6">
    <source>
        <dbReference type="SAM" id="Phobius"/>
    </source>
</evidence>
<proteinExistence type="predicted"/>
<comment type="caution">
    <text evidence="7">The sequence shown here is derived from an EMBL/GenBank/DDBJ whole genome shotgun (WGS) entry which is preliminary data.</text>
</comment>
<accession>A0A4R3Z489</accession>
<dbReference type="Proteomes" id="UP000295719">
    <property type="component" value="Unassembled WGS sequence"/>
</dbReference>
<keyword evidence="5 6" id="KW-0472">Membrane</keyword>
<dbReference type="InterPro" id="IPR025594">
    <property type="entry name" value="YebO"/>
</dbReference>
<dbReference type="Pfam" id="PF13974">
    <property type="entry name" value="YebO"/>
    <property type="match status" value="1"/>
</dbReference>
<keyword evidence="3 6" id="KW-0812">Transmembrane</keyword>
<dbReference type="RefSeq" id="WP_131863521.1">
    <property type="nucleotide sequence ID" value="NZ_SMCR01000001.1"/>
</dbReference>
<dbReference type="EMBL" id="SMCR01000001">
    <property type="protein sequence ID" value="TCV99996.1"/>
    <property type="molecule type" value="Genomic_DNA"/>
</dbReference>
<keyword evidence="8" id="KW-1185">Reference proteome</keyword>
<organism evidence="7 8">
    <name type="scientific">Biostraticola tofi</name>
    <dbReference type="NCBI Taxonomy" id="466109"/>
    <lineage>
        <taxon>Bacteria</taxon>
        <taxon>Pseudomonadati</taxon>
        <taxon>Pseudomonadota</taxon>
        <taxon>Gammaproteobacteria</taxon>
        <taxon>Enterobacterales</taxon>
        <taxon>Bruguierivoracaceae</taxon>
        <taxon>Biostraticola</taxon>
    </lineage>
</organism>
<protein>
    <submittedName>
        <fullName evidence="7">YebO-like protein</fullName>
    </submittedName>
</protein>
<name>A0A4R3Z489_9GAMM</name>
<keyword evidence="2" id="KW-1003">Cell membrane</keyword>
<reference evidence="7 8" key="1">
    <citation type="submission" date="2019-03" db="EMBL/GenBank/DDBJ databases">
        <title>Genomic Encyclopedia of Type Strains, Phase IV (KMG-IV): sequencing the most valuable type-strain genomes for metagenomic binning, comparative biology and taxonomic classification.</title>
        <authorList>
            <person name="Goeker M."/>
        </authorList>
    </citation>
    <scope>NUCLEOTIDE SEQUENCE [LARGE SCALE GENOMIC DNA]</scope>
    <source>
        <strain evidence="7 8">DSM 19580</strain>
    </source>
</reference>
<evidence type="ECO:0000256" key="4">
    <source>
        <dbReference type="ARBA" id="ARBA00022989"/>
    </source>
</evidence>
<dbReference type="GO" id="GO:0005886">
    <property type="term" value="C:plasma membrane"/>
    <property type="evidence" value="ECO:0007669"/>
    <property type="project" value="UniProtKB-SubCell"/>
</dbReference>
<comment type="subcellular location">
    <subcellularLocation>
        <location evidence="1">Cell membrane</location>
        <topology evidence="1">Single-pass membrane protein</topology>
    </subcellularLocation>
</comment>
<evidence type="ECO:0000313" key="8">
    <source>
        <dbReference type="Proteomes" id="UP000295719"/>
    </source>
</evidence>
<evidence type="ECO:0000256" key="5">
    <source>
        <dbReference type="ARBA" id="ARBA00023136"/>
    </source>
</evidence>
<feature type="transmembrane region" description="Helical" evidence="6">
    <location>
        <begin position="12"/>
        <end position="31"/>
    </location>
</feature>
<keyword evidence="4 6" id="KW-1133">Transmembrane helix</keyword>